<dbReference type="InterPro" id="IPR000600">
    <property type="entry name" value="ROK"/>
</dbReference>
<dbReference type="Pfam" id="PF00480">
    <property type="entry name" value="ROK"/>
    <property type="match status" value="1"/>
</dbReference>
<proteinExistence type="inferred from homology"/>
<keyword evidence="2" id="KW-0808">Transferase</keyword>
<evidence type="ECO:0000256" key="1">
    <source>
        <dbReference type="ARBA" id="ARBA00006479"/>
    </source>
</evidence>
<dbReference type="PANTHER" id="PTHR18964:SF149">
    <property type="entry name" value="BIFUNCTIONAL UDP-N-ACETYLGLUCOSAMINE 2-EPIMERASE_N-ACETYLMANNOSAMINE KINASE"/>
    <property type="match status" value="1"/>
</dbReference>
<sequence>MAALRRGNLDRLIRRLATTGPGHRAELARATQVTRTTGSSLVNELLQRGVVIELPRTPDADQGGHVDGRAGATVQLSDRLWTAGIETTLDTISASVRTATGATMGTASTTVNPEDGWEVRRDAALSLLNELLADERSAGVRLLGLGIGVPGQVAPDGQVTGALADQPWSGVNVREVMEAETGVPVLVDNNVRMETFAESRWGAGRGCSNVLYAHAASGIAVGMVIDGELVRGHNGSAGEFGHLSIDVAGDQCACGNRGCLVLSAGRAAVMRSLERTWPESPTWEQVLTLAAAGDRAAAGAFHQAGDRLGMALAGLVNVVAPELVIIGGDMARAGEVLRDSVARRVHELALSTHRDVPVVLSELGGGPAVGASGAAAMVWSDPRTDRRIIDRLLS</sequence>
<dbReference type="Gene3D" id="3.30.420.40">
    <property type="match status" value="2"/>
</dbReference>
<dbReference type="PANTHER" id="PTHR18964">
    <property type="entry name" value="ROK (REPRESSOR, ORF, KINASE) FAMILY"/>
    <property type="match status" value="1"/>
</dbReference>
<gene>
    <name evidence="2" type="ORF">BKA15_005854</name>
</gene>
<evidence type="ECO:0000313" key="2">
    <source>
        <dbReference type="EMBL" id="NYE74525.1"/>
    </source>
</evidence>
<comment type="similarity">
    <text evidence="1">Belongs to the ROK (NagC/XylR) family.</text>
</comment>
<dbReference type="InterPro" id="IPR043129">
    <property type="entry name" value="ATPase_NBD"/>
</dbReference>
<dbReference type="SUPFAM" id="SSF53067">
    <property type="entry name" value="Actin-like ATPase domain"/>
    <property type="match status" value="1"/>
</dbReference>
<dbReference type="InterPro" id="IPR036388">
    <property type="entry name" value="WH-like_DNA-bd_sf"/>
</dbReference>
<dbReference type="Gene3D" id="1.10.10.10">
    <property type="entry name" value="Winged helix-like DNA-binding domain superfamily/Winged helix DNA-binding domain"/>
    <property type="match status" value="1"/>
</dbReference>
<protein>
    <submittedName>
        <fullName evidence="2">Putative NBD/HSP70 family sugar kinase</fullName>
    </submittedName>
</protein>
<reference evidence="2 3" key="1">
    <citation type="submission" date="2020-07" db="EMBL/GenBank/DDBJ databases">
        <title>Sequencing the genomes of 1000 actinobacteria strains.</title>
        <authorList>
            <person name="Klenk H.-P."/>
        </authorList>
    </citation>
    <scope>NUCLEOTIDE SEQUENCE [LARGE SCALE GENOMIC DNA]</scope>
    <source>
        <strain evidence="2 3">DSM 22083</strain>
    </source>
</reference>
<dbReference type="SUPFAM" id="SSF46785">
    <property type="entry name" value="Winged helix' DNA-binding domain"/>
    <property type="match status" value="1"/>
</dbReference>
<dbReference type="RefSeq" id="WP_179756892.1">
    <property type="nucleotide sequence ID" value="NZ_JACCBU010000001.1"/>
</dbReference>
<name>A0A7Y9ICZ3_9ACTN</name>
<organism evidence="2 3">
    <name type="scientific">Microlunatus parietis</name>
    <dbReference type="NCBI Taxonomy" id="682979"/>
    <lineage>
        <taxon>Bacteria</taxon>
        <taxon>Bacillati</taxon>
        <taxon>Actinomycetota</taxon>
        <taxon>Actinomycetes</taxon>
        <taxon>Propionibacteriales</taxon>
        <taxon>Propionibacteriaceae</taxon>
        <taxon>Microlunatus</taxon>
    </lineage>
</organism>
<dbReference type="AlphaFoldDB" id="A0A7Y9ICZ3"/>
<keyword evidence="3" id="KW-1185">Reference proteome</keyword>
<accession>A0A7Y9ICZ3</accession>
<keyword evidence="2" id="KW-0418">Kinase</keyword>
<dbReference type="InterPro" id="IPR036390">
    <property type="entry name" value="WH_DNA-bd_sf"/>
</dbReference>
<evidence type="ECO:0000313" key="3">
    <source>
        <dbReference type="Proteomes" id="UP000569914"/>
    </source>
</evidence>
<comment type="caution">
    <text evidence="2">The sequence shown here is derived from an EMBL/GenBank/DDBJ whole genome shotgun (WGS) entry which is preliminary data.</text>
</comment>
<dbReference type="Proteomes" id="UP000569914">
    <property type="component" value="Unassembled WGS sequence"/>
</dbReference>
<dbReference type="EMBL" id="JACCBU010000001">
    <property type="protein sequence ID" value="NYE74525.1"/>
    <property type="molecule type" value="Genomic_DNA"/>
</dbReference>
<dbReference type="GO" id="GO:0016301">
    <property type="term" value="F:kinase activity"/>
    <property type="evidence" value="ECO:0007669"/>
    <property type="project" value="UniProtKB-KW"/>
</dbReference>